<evidence type="ECO:0000256" key="3">
    <source>
        <dbReference type="ARBA" id="ARBA00023002"/>
    </source>
</evidence>
<dbReference type="PRINTS" id="PR00081">
    <property type="entry name" value="GDHRDH"/>
</dbReference>
<dbReference type="AlphaFoldDB" id="A0A6G1KAT8"/>
<dbReference type="InterPro" id="IPR052178">
    <property type="entry name" value="Sec_Metab_Biosynth_SDR"/>
</dbReference>
<keyword evidence="2" id="KW-0521">NADP</keyword>
<proteinExistence type="inferred from homology"/>
<comment type="similarity">
    <text evidence="1">Belongs to the short-chain dehydrogenases/reductases (SDR) family.</text>
</comment>
<dbReference type="OrthoDB" id="2898618at2759"/>
<accession>A0A6G1KAT8</accession>
<dbReference type="Pfam" id="PF00106">
    <property type="entry name" value="adh_short"/>
    <property type="match status" value="1"/>
</dbReference>
<dbReference type="SUPFAM" id="SSF51735">
    <property type="entry name" value="NAD(P)-binding Rossmann-fold domains"/>
    <property type="match status" value="1"/>
</dbReference>
<organism evidence="4 5">
    <name type="scientific">Pleomassaria siparia CBS 279.74</name>
    <dbReference type="NCBI Taxonomy" id="1314801"/>
    <lineage>
        <taxon>Eukaryota</taxon>
        <taxon>Fungi</taxon>
        <taxon>Dikarya</taxon>
        <taxon>Ascomycota</taxon>
        <taxon>Pezizomycotina</taxon>
        <taxon>Dothideomycetes</taxon>
        <taxon>Pleosporomycetidae</taxon>
        <taxon>Pleosporales</taxon>
        <taxon>Pleomassariaceae</taxon>
        <taxon>Pleomassaria</taxon>
    </lineage>
</organism>
<evidence type="ECO:0000313" key="4">
    <source>
        <dbReference type="EMBL" id="KAF2709934.1"/>
    </source>
</evidence>
<evidence type="ECO:0000256" key="1">
    <source>
        <dbReference type="ARBA" id="ARBA00006484"/>
    </source>
</evidence>
<dbReference type="PANTHER" id="PTHR43618:SF18">
    <property type="entry name" value="SHORT CHAIN DEHYDROGENASE_REDUCTASE FAMILY (AFU_ORTHOLOGUE AFUA_5G12480)"/>
    <property type="match status" value="1"/>
</dbReference>
<dbReference type="PANTHER" id="PTHR43618">
    <property type="entry name" value="7-ALPHA-HYDROXYSTEROID DEHYDROGENASE"/>
    <property type="match status" value="1"/>
</dbReference>
<dbReference type="EMBL" id="MU005769">
    <property type="protein sequence ID" value="KAF2709934.1"/>
    <property type="molecule type" value="Genomic_DNA"/>
</dbReference>
<name>A0A6G1KAT8_9PLEO</name>
<keyword evidence="5" id="KW-1185">Reference proteome</keyword>
<keyword evidence="3" id="KW-0560">Oxidoreductase</keyword>
<gene>
    <name evidence="4" type="ORF">K504DRAFT_247464</name>
</gene>
<dbReference type="Proteomes" id="UP000799428">
    <property type="component" value="Unassembled WGS sequence"/>
</dbReference>
<dbReference type="GO" id="GO:0016491">
    <property type="term" value="F:oxidoreductase activity"/>
    <property type="evidence" value="ECO:0007669"/>
    <property type="project" value="UniProtKB-KW"/>
</dbReference>
<evidence type="ECO:0000256" key="2">
    <source>
        <dbReference type="ARBA" id="ARBA00022857"/>
    </source>
</evidence>
<sequence>MPPKNKIQDLFNVNGLVAVITGGGSGLGLYAARALDANGAKAVYIIGRREQTLKDAAKTAINGTIIPLVGDVTSKSSLTAIVSHIEKEQGYVNLLFANAGIPGPRLYESLKVAPSEKPTIQEFQDACWAPETSAFTDTYNVNATSVFYTTIAFLGLLDAGNKQGNLAQDSQVLVTSSIAGLNRLVSSGFAYHTSKAATNHLVKMLSTYFAKNDFRIRANVIAPGMFPSEMTSGMTATLKRFEGSGRSERAFDGSFVVPKERSALERTGSEEEWAGVVLFFASRAGAFLNGAVVPVDGGWLAQTPGSY</sequence>
<dbReference type="Gene3D" id="3.40.50.720">
    <property type="entry name" value="NAD(P)-binding Rossmann-like Domain"/>
    <property type="match status" value="1"/>
</dbReference>
<evidence type="ECO:0000313" key="5">
    <source>
        <dbReference type="Proteomes" id="UP000799428"/>
    </source>
</evidence>
<dbReference type="InterPro" id="IPR036291">
    <property type="entry name" value="NAD(P)-bd_dom_sf"/>
</dbReference>
<reference evidence="4" key="1">
    <citation type="journal article" date="2020" name="Stud. Mycol.">
        <title>101 Dothideomycetes genomes: a test case for predicting lifestyles and emergence of pathogens.</title>
        <authorList>
            <person name="Haridas S."/>
            <person name="Albert R."/>
            <person name="Binder M."/>
            <person name="Bloem J."/>
            <person name="Labutti K."/>
            <person name="Salamov A."/>
            <person name="Andreopoulos B."/>
            <person name="Baker S."/>
            <person name="Barry K."/>
            <person name="Bills G."/>
            <person name="Bluhm B."/>
            <person name="Cannon C."/>
            <person name="Castanera R."/>
            <person name="Culley D."/>
            <person name="Daum C."/>
            <person name="Ezra D."/>
            <person name="Gonzalez J."/>
            <person name="Henrissat B."/>
            <person name="Kuo A."/>
            <person name="Liang C."/>
            <person name="Lipzen A."/>
            <person name="Lutzoni F."/>
            <person name="Magnuson J."/>
            <person name="Mondo S."/>
            <person name="Nolan M."/>
            <person name="Ohm R."/>
            <person name="Pangilinan J."/>
            <person name="Park H.-J."/>
            <person name="Ramirez L."/>
            <person name="Alfaro M."/>
            <person name="Sun H."/>
            <person name="Tritt A."/>
            <person name="Yoshinaga Y."/>
            <person name="Zwiers L.-H."/>
            <person name="Turgeon B."/>
            <person name="Goodwin S."/>
            <person name="Spatafora J."/>
            <person name="Crous P."/>
            <person name="Grigoriev I."/>
        </authorList>
    </citation>
    <scope>NUCLEOTIDE SEQUENCE</scope>
    <source>
        <strain evidence="4">CBS 279.74</strain>
    </source>
</reference>
<protein>
    <submittedName>
        <fullName evidence="4">NAD(P)-binding protein</fullName>
    </submittedName>
</protein>
<dbReference type="InterPro" id="IPR002347">
    <property type="entry name" value="SDR_fam"/>
</dbReference>